<evidence type="ECO:0000256" key="2">
    <source>
        <dbReference type="ARBA" id="ARBA00023125"/>
    </source>
</evidence>
<keyword evidence="2" id="KW-0238">DNA-binding</keyword>
<dbReference type="PANTHER" id="PTHR43537">
    <property type="entry name" value="TRANSCRIPTIONAL REGULATOR, GNTR FAMILY"/>
    <property type="match status" value="1"/>
</dbReference>
<dbReference type="SMART" id="SM00345">
    <property type="entry name" value="HTH_GNTR"/>
    <property type="match status" value="1"/>
</dbReference>
<dbReference type="PROSITE" id="PS50949">
    <property type="entry name" value="HTH_GNTR"/>
    <property type="match status" value="1"/>
</dbReference>
<name>A0A0A3IET3_9BACI</name>
<dbReference type="SUPFAM" id="SSF46785">
    <property type="entry name" value="Winged helix' DNA-binding domain"/>
    <property type="match status" value="1"/>
</dbReference>
<gene>
    <name evidence="5" type="ORF">CD32_15445</name>
</gene>
<comment type="caution">
    <text evidence="5">The sequence shown here is derived from an EMBL/GenBank/DDBJ whole genome shotgun (WGS) entry which is preliminary data.</text>
</comment>
<organism evidence="5 6">
    <name type="scientific">Lysinibacillus odysseyi 34hs-1 = NBRC 100172</name>
    <dbReference type="NCBI Taxonomy" id="1220589"/>
    <lineage>
        <taxon>Bacteria</taxon>
        <taxon>Bacillati</taxon>
        <taxon>Bacillota</taxon>
        <taxon>Bacilli</taxon>
        <taxon>Bacillales</taxon>
        <taxon>Bacillaceae</taxon>
        <taxon>Lysinibacillus</taxon>
    </lineage>
</organism>
<feature type="domain" description="HTH gntR-type" evidence="4">
    <location>
        <begin position="7"/>
        <end position="75"/>
    </location>
</feature>
<dbReference type="GO" id="GO:0003677">
    <property type="term" value="F:DNA binding"/>
    <property type="evidence" value="ECO:0007669"/>
    <property type="project" value="UniProtKB-KW"/>
</dbReference>
<protein>
    <submittedName>
        <fullName evidence="5">GntR family transcriptional regulator</fullName>
    </submittedName>
</protein>
<evidence type="ECO:0000313" key="6">
    <source>
        <dbReference type="Proteomes" id="UP000030437"/>
    </source>
</evidence>
<sequence length="209" mass="24048">MEQKPAKKMFLQIVKQLRELIMEQRIQPGDKLPSERVLCERLNASRSSVREALRSLELLGLIESRHGGGTFLADVGGHQLVEILSSFILREEKSQKDVHATREMHEREAIRIICAEKELRNLPIWDSLFAQIELQQEVKRAAILRECVIAAGNRLSLKIWIQLHAYSMTSLKDRVTVSEKEALQILIKSMQMGYTEEAIEAYNEWIGQI</sequence>
<evidence type="ECO:0000259" key="4">
    <source>
        <dbReference type="PROSITE" id="PS50949"/>
    </source>
</evidence>
<reference evidence="5 6" key="1">
    <citation type="submission" date="2014-02" db="EMBL/GenBank/DDBJ databases">
        <title>Draft genome sequence of Lysinibacillus odysseyi NBRC 100172.</title>
        <authorList>
            <person name="Zhang F."/>
            <person name="Wang G."/>
            <person name="Zhang L."/>
        </authorList>
    </citation>
    <scope>NUCLEOTIDE SEQUENCE [LARGE SCALE GENOMIC DNA]</scope>
    <source>
        <strain evidence="5 6">NBRC 100172</strain>
    </source>
</reference>
<keyword evidence="3" id="KW-0804">Transcription</keyword>
<accession>A0A0A3IET3</accession>
<dbReference type="CDD" id="cd07377">
    <property type="entry name" value="WHTH_GntR"/>
    <property type="match status" value="1"/>
</dbReference>
<dbReference type="InterPro" id="IPR000524">
    <property type="entry name" value="Tscrpt_reg_HTH_GntR"/>
</dbReference>
<evidence type="ECO:0000256" key="1">
    <source>
        <dbReference type="ARBA" id="ARBA00023015"/>
    </source>
</evidence>
<dbReference type="AlphaFoldDB" id="A0A0A3IET3"/>
<dbReference type="InterPro" id="IPR036390">
    <property type="entry name" value="WH_DNA-bd_sf"/>
</dbReference>
<dbReference type="PRINTS" id="PR00035">
    <property type="entry name" value="HTHGNTR"/>
</dbReference>
<dbReference type="InterPro" id="IPR036388">
    <property type="entry name" value="WH-like_DNA-bd_sf"/>
</dbReference>
<dbReference type="Gene3D" id="1.10.10.10">
    <property type="entry name" value="Winged helix-like DNA-binding domain superfamily/Winged helix DNA-binding domain"/>
    <property type="match status" value="1"/>
</dbReference>
<dbReference type="STRING" id="1220589.CD32_15445"/>
<keyword evidence="1" id="KW-0805">Transcription regulation</keyword>
<dbReference type="GO" id="GO:0003700">
    <property type="term" value="F:DNA-binding transcription factor activity"/>
    <property type="evidence" value="ECO:0007669"/>
    <property type="project" value="InterPro"/>
</dbReference>
<proteinExistence type="predicted"/>
<dbReference type="eggNOG" id="COG2186">
    <property type="taxonomic scope" value="Bacteria"/>
</dbReference>
<dbReference type="Proteomes" id="UP000030437">
    <property type="component" value="Unassembled WGS sequence"/>
</dbReference>
<dbReference type="EMBL" id="JPVP01000058">
    <property type="protein sequence ID" value="KGR83239.1"/>
    <property type="molecule type" value="Genomic_DNA"/>
</dbReference>
<dbReference type="OrthoDB" id="9799482at2"/>
<evidence type="ECO:0000313" key="5">
    <source>
        <dbReference type="EMBL" id="KGR83239.1"/>
    </source>
</evidence>
<evidence type="ECO:0000256" key="3">
    <source>
        <dbReference type="ARBA" id="ARBA00023163"/>
    </source>
</evidence>
<keyword evidence="6" id="KW-1185">Reference proteome</keyword>
<dbReference type="PANTHER" id="PTHR43537:SF54">
    <property type="entry name" value="TRANSCRIPTIONAL REGULATOR, GNTR FAMILY"/>
    <property type="match status" value="1"/>
</dbReference>
<dbReference type="Pfam" id="PF00392">
    <property type="entry name" value="GntR"/>
    <property type="match status" value="1"/>
</dbReference>